<dbReference type="OrthoDB" id="80147at2157"/>
<evidence type="ECO:0000313" key="2">
    <source>
        <dbReference type="Proteomes" id="UP000249782"/>
    </source>
</evidence>
<organism evidence="1 2">
    <name type="scientific">Methanothermobacter tenebrarum</name>
    <dbReference type="NCBI Taxonomy" id="680118"/>
    <lineage>
        <taxon>Archaea</taxon>
        <taxon>Methanobacteriati</taxon>
        <taxon>Methanobacteriota</taxon>
        <taxon>Methanomada group</taxon>
        <taxon>Methanobacteria</taxon>
        <taxon>Methanobacteriales</taxon>
        <taxon>Methanobacteriaceae</taxon>
        <taxon>Methanothermobacter</taxon>
    </lineage>
</organism>
<dbReference type="AlphaFoldDB" id="A0A328PEE7"/>
<protein>
    <submittedName>
        <fullName evidence="1">Uncharacterized protein</fullName>
    </submittedName>
</protein>
<dbReference type="Proteomes" id="UP000249782">
    <property type="component" value="Unassembled WGS sequence"/>
</dbReference>
<proteinExistence type="predicted"/>
<reference evidence="1 2" key="1">
    <citation type="submission" date="2018-06" db="EMBL/GenBank/DDBJ databases">
        <title>Draft genome sequence of hyperthermophilic methanogen Methanothermobacter tenebrarum sp. MCM-B 1447.</title>
        <authorList>
            <person name="Pore S.D."/>
            <person name="Dagar S."/>
            <person name="Dhakephalkar P.K."/>
        </authorList>
    </citation>
    <scope>NUCLEOTIDE SEQUENCE [LARGE SCALE GENOMIC DNA]</scope>
    <source>
        <strain evidence="1 2">MCM B 1447</strain>
    </source>
</reference>
<accession>A0A328PEE7</accession>
<dbReference type="EMBL" id="QLOE01000001">
    <property type="protein sequence ID" value="RAO79793.1"/>
    <property type="molecule type" value="Genomic_DNA"/>
</dbReference>
<dbReference type="RefSeq" id="WP_112093103.1">
    <property type="nucleotide sequence ID" value="NZ_QLOE01000001.1"/>
</dbReference>
<comment type="caution">
    <text evidence="1">The sequence shown here is derived from an EMBL/GenBank/DDBJ whole genome shotgun (WGS) entry which is preliminary data.</text>
</comment>
<keyword evidence="2" id="KW-1185">Reference proteome</keyword>
<name>A0A328PEE7_9EURY</name>
<sequence>MLTRNKAKELQDKLIIIYKFISHQKHLRGFFNYKPSIKSDSIKRLLKSPESDRILKEAIIELEKIIDPSVEESEDLFYKILNREDVEFIAKRYGMKDSWDLNKLDIEKLLKRI</sequence>
<gene>
    <name evidence="1" type="ORF">DPC56_00470</name>
</gene>
<evidence type="ECO:0000313" key="1">
    <source>
        <dbReference type="EMBL" id="RAO79793.1"/>
    </source>
</evidence>